<feature type="compositionally biased region" description="Polar residues" evidence="1">
    <location>
        <begin position="43"/>
        <end position="68"/>
    </location>
</feature>
<feature type="domain" description="FCP1 homology" evidence="2">
    <location>
        <begin position="401"/>
        <end position="598"/>
    </location>
</feature>
<evidence type="ECO:0000259" key="2">
    <source>
        <dbReference type="PROSITE" id="PS50969"/>
    </source>
</evidence>
<dbReference type="Pfam" id="PF03031">
    <property type="entry name" value="NIF"/>
    <property type="match status" value="2"/>
</dbReference>
<dbReference type="InterPro" id="IPR036412">
    <property type="entry name" value="HAD-like_sf"/>
</dbReference>
<accession>A0A6V8HN26</accession>
<sequence>MAEKDTNAAQSALPDGQYAIPSFYGGMTYGSAEDAVQSKEVTRQGQWSSSQQPRRSHRMQQTEQETWDNSQQTYNANNVSANHQMGYNANNPSAGYPFAPYNNISNTTSNPYMANNEMMPQNPNNNTSNFGWGAIYGTPTTIYQTPTAPVMQPQWLQMQSAQQLMMPQPIFGGFGSGQSFFTNTNGMHQQQIRHLSTANSSSKQRYEYIAGLRRKMYNYLPEKYKTDVFREPVQLPAEDPDSNSLHPIDQMRRDMWIAVPEKYKTDDLYKQFKLSSVRRYSFSGGKSVEPIPVREETNRLLLLVREARINEWKALPKEEKYRLTHPEPNVLETSEKRQYVRATSQQPMPVPSVPGATHSKDAGSSASANIKYVTTKVEPPMIPLPLNSYLEQAAKEPLDLHFMQPLLVILDLNGTLLYRRRKVFPPKFIRRPALNYFLERLTTRHEVMVWSSSRQDTVDAICDEIFSKVQKEKLVARWSRDHLDLTKEQFNNKVQVYKVLEKVWADKSIQAKFPTKKTRSGKAAFSALRYAPGLDELKEMTGFLNKRWDQSNTVLIDDSTLKAAANPYNIIQVPEFTNVPNENDTTVLKELLLKIRVLAKSNDVSRRLRSLGPEGIQIRREDVLASASESEQEAKYIKQQDNKGEGEGEKVVGPTEVFETDNKIVPIALPPEAKPKAKRARAKAEKAARKAKKQAKKQKALLDPPKEEKLGGLGEN</sequence>
<feature type="region of interest" description="Disordered" evidence="1">
    <location>
        <begin position="342"/>
        <end position="364"/>
    </location>
</feature>
<proteinExistence type="predicted"/>
<dbReference type="SUPFAM" id="SSF56784">
    <property type="entry name" value="HAD-like"/>
    <property type="match status" value="1"/>
</dbReference>
<evidence type="ECO:0000313" key="3">
    <source>
        <dbReference type="EMBL" id="GAM40843.1"/>
    </source>
</evidence>
<evidence type="ECO:0000313" key="4">
    <source>
        <dbReference type="Proteomes" id="UP000053095"/>
    </source>
</evidence>
<organism evidence="3 4">
    <name type="scientific">Talaromyces pinophilus</name>
    <name type="common">Penicillium pinophilum</name>
    <dbReference type="NCBI Taxonomy" id="128442"/>
    <lineage>
        <taxon>Eukaryota</taxon>
        <taxon>Fungi</taxon>
        <taxon>Dikarya</taxon>
        <taxon>Ascomycota</taxon>
        <taxon>Pezizomycotina</taxon>
        <taxon>Eurotiomycetes</taxon>
        <taxon>Eurotiomycetidae</taxon>
        <taxon>Eurotiales</taxon>
        <taxon>Trichocomaceae</taxon>
        <taxon>Talaromyces</taxon>
        <taxon>Talaromyces sect. Talaromyces</taxon>
    </lineage>
</organism>
<comment type="caution">
    <text evidence="3">The sequence shown here is derived from an EMBL/GenBank/DDBJ whole genome shotgun (WGS) entry which is preliminary data.</text>
</comment>
<dbReference type="InterPro" id="IPR023214">
    <property type="entry name" value="HAD_sf"/>
</dbReference>
<gene>
    <name evidence="3" type="ORF">TCE0_041r13509</name>
</gene>
<dbReference type="PANTHER" id="PTHR12210">
    <property type="entry name" value="DULLARD PROTEIN PHOSPHATASE"/>
    <property type="match status" value="1"/>
</dbReference>
<dbReference type="PROSITE" id="PS50969">
    <property type="entry name" value="FCP1"/>
    <property type="match status" value="1"/>
</dbReference>
<dbReference type="SMART" id="SM00577">
    <property type="entry name" value="CPDc"/>
    <property type="match status" value="1"/>
</dbReference>
<dbReference type="InterPro" id="IPR004274">
    <property type="entry name" value="FCP1_dom"/>
</dbReference>
<protein>
    <submittedName>
        <fullName evidence="3">NIF domain protein</fullName>
    </submittedName>
</protein>
<feature type="region of interest" description="Disordered" evidence="1">
    <location>
        <begin position="629"/>
        <end position="716"/>
    </location>
</feature>
<evidence type="ECO:0000256" key="1">
    <source>
        <dbReference type="SAM" id="MobiDB-lite"/>
    </source>
</evidence>
<keyword evidence="4" id="KW-1185">Reference proteome</keyword>
<dbReference type="AlphaFoldDB" id="A0A6V8HN26"/>
<dbReference type="InterPro" id="IPR050365">
    <property type="entry name" value="TIM50"/>
</dbReference>
<feature type="compositionally biased region" description="Basic and acidic residues" evidence="1">
    <location>
        <begin position="632"/>
        <end position="650"/>
    </location>
</feature>
<reference evidence="4" key="1">
    <citation type="journal article" date="2015" name="Genome Announc.">
        <title>Draft genome sequence of Talaromyces cellulolyticus strain Y-94, a source of lignocellulosic biomass-degrading enzymes.</title>
        <authorList>
            <person name="Fujii T."/>
            <person name="Koike H."/>
            <person name="Sawayama S."/>
            <person name="Yano S."/>
            <person name="Inoue H."/>
        </authorList>
    </citation>
    <scope>NUCLEOTIDE SEQUENCE [LARGE SCALE GENOMIC DNA]</scope>
    <source>
        <strain evidence="4">Y-94</strain>
    </source>
</reference>
<dbReference type="Proteomes" id="UP000053095">
    <property type="component" value="Unassembled WGS sequence"/>
</dbReference>
<name>A0A6V8HN26_TALPI</name>
<feature type="compositionally biased region" description="Basic residues" evidence="1">
    <location>
        <begin position="689"/>
        <end position="699"/>
    </location>
</feature>
<feature type="region of interest" description="Disordered" evidence="1">
    <location>
        <begin position="35"/>
        <end position="68"/>
    </location>
</feature>
<dbReference type="EMBL" id="DF933837">
    <property type="protein sequence ID" value="GAM40843.1"/>
    <property type="molecule type" value="Genomic_DNA"/>
</dbReference>
<dbReference type="Gene3D" id="3.40.50.1000">
    <property type="entry name" value="HAD superfamily/HAD-like"/>
    <property type="match status" value="1"/>
</dbReference>